<dbReference type="OrthoDB" id="118550at2759"/>
<name>L1IH16_GUITC</name>
<evidence type="ECO:0000259" key="5">
    <source>
        <dbReference type="PROSITE" id="PS51293"/>
    </source>
</evidence>
<dbReference type="PANTHER" id="PTHR12802">
    <property type="entry name" value="SWI/SNF COMPLEX-RELATED"/>
    <property type="match status" value="1"/>
</dbReference>
<feature type="non-terminal residue" evidence="7">
    <location>
        <position position="65"/>
    </location>
</feature>
<dbReference type="GO" id="GO:0003677">
    <property type="term" value="F:DNA binding"/>
    <property type="evidence" value="ECO:0007669"/>
    <property type="project" value="UniProtKB-KW"/>
</dbReference>
<keyword evidence="2" id="KW-0238">DNA-binding</keyword>
<evidence type="ECO:0000256" key="2">
    <source>
        <dbReference type="ARBA" id="ARBA00023125"/>
    </source>
</evidence>
<accession>L1IH16</accession>
<dbReference type="PaxDb" id="55529-EKX35125"/>
<sequence>QWTAEEHERFLEALEKYGSQSTRQSTDSGRVFVGLGNGVAKQIAAYVKTRSVLQVRSHAQKFFLK</sequence>
<dbReference type="EnsemblProtists" id="EKX35125">
    <property type="protein sequence ID" value="EKX35125"/>
    <property type="gene ID" value="GUITHDRAFT_44056"/>
</dbReference>
<dbReference type="GeneID" id="17291887"/>
<dbReference type="Proteomes" id="UP000011087">
    <property type="component" value="Unassembled WGS sequence"/>
</dbReference>
<dbReference type="InterPro" id="IPR009057">
    <property type="entry name" value="Homeodomain-like_sf"/>
</dbReference>
<feature type="domain" description="HTH myb-type" evidence="6">
    <location>
        <begin position="1"/>
        <end position="65"/>
    </location>
</feature>
<organism evidence="7">
    <name type="scientific">Guillardia theta (strain CCMP2712)</name>
    <name type="common">Cryptophyte</name>
    <dbReference type="NCBI Taxonomy" id="905079"/>
    <lineage>
        <taxon>Eukaryota</taxon>
        <taxon>Cryptophyceae</taxon>
        <taxon>Pyrenomonadales</taxon>
        <taxon>Geminigeraceae</taxon>
        <taxon>Guillardia</taxon>
    </lineage>
</organism>
<dbReference type="SUPFAM" id="SSF46689">
    <property type="entry name" value="Homeodomain-like"/>
    <property type="match status" value="1"/>
</dbReference>
<dbReference type="HOGENOM" id="CLU_169280_1_0_1"/>
<evidence type="ECO:0000313" key="7">
    <source>
        <dbReference type="EMBL" id="EKX35125.1"/>
    </source>
</evidence>
<evidence type="ECO:0000256" key="1">
    <source>
        <dbReference type="ARBA" id="ARBA00023015"/>
    </source>
</evidence>
<reference evidence="8" key="3">
    <citation type="submission" date="2016-03" db="UniProtKB">
        <authorList>
            <consortium name="EnsemblProtists"/>
        </authorList>
    </citation>
    <scope>IDENTIFICATION</scope>
</reference>
<reference evidence="7 9" key="1">
    <citation type="journal article" date="2012" name="Nature">
        <title>Algal genomes reveal evolutionary mosaicism and the fate of nucleomorphs.</title>
        <authorList>
            <consortium name="DOE Joint Genome Institute"/>
            <person name="Curtis B.A."/>
            <person name="Tanifuji G."/>
            <person name="Burki F."/>
            <person name="Gruber A."/>
            <person name="Irimia M."/>
            <person name="Maruyama S."/>
            <person name="Arias M.C."/>
            <person name="Ball S.G."/>
            <person name="Gile G.H."/>
            <person name="Hirakawa Y."/>
            <person name="Hopkins J.F."/>
            <person name="Kuo A."/>
            <person name="Rensing S.A."/>
            <person name="Schmutz J."/>
            <person name="Symeonidi A."/>
            <person name="Elias M."/>
            <person name="Eveleigh R.J."/>
            <person name="Herman E.K."/>
            <person name="Klute M.J."/>
            <person name="Nakayama T."/>
            <person name="Obornik M."/>
            <person name="Reyes-Prieto A."/>
            <person name="Armbrust E.V."/>
            <person name="Aves S.J."/>
            <person name="Beiko R.G."/>
            <person name="Coutinho P."/>
            <person name="Dacks J.B."/>
            <person name="Durnford D.G."/>
            <person name="Fast N.M."/>
            <person name="Green B.R."/>
            <person name="Grisdale C.J."/>
            <person name="Hempel F."/>
            <person name="Henrissat B."/>
            <person name="Hoppner M.P."/>
            <person name="Ishida K."/>
            <person name="Kim E."/>
            <person name="Koreny L."/>
            <person name="Kroth P.G."/>
            <person name="Liu Y."/>
            <person name="Malik S.B."/>
            <person name="Maier U.G."/>
            <person name="McRose D."/>
            <person name="Mock T."/>
            <person name="Neilson J.A."/>
            <person name="Onodera N.T."/>
            <person name="Poole A.M."/>
            <person name="Pritham E.J."/>
            <person name="Richards T.A."/>
            <person name="Rocap G."/>
            <person name="Roy S.W."/>
            <person name="Sarai C."/>
            <person name="Schaack S."/>
            <person name="Shirato S."/>
            <person name="Slamovits C.H."/>
            <person name="Spencer D.F."/>
            <person name="Suzuki S."/>
            <person name="Worden A.Z."/>
            <person name="Zauner S."/>
            <person name="Barry K."/>
            <person name="Bell C."/>
            <person name="Bharti A.K."/>
            <person name="Crow J.A."/>
            <person name="Grimwood J."/>
            <person name="Kramer R."/>
            <person name="Lindquist E."/>
            <person name="Lucas S."/>
            <person name="Salamov A."/>
            <person name="McFadden G.I."/>
            <person name="Lane C.E."/>
            <person name="Keeling P.J."/>
            <person name="Gray M.W."/>
            <person name="Grigoriev I.V."/>
            <person name="Archibald J.M."/>
        </authorList>
    </citation>
    <scope>NUCLEOTIDE SEQUENCE</scope>
    <source>
        <strain evidence="7 9">CCMP2712</strain>
    </source>
</reference>
<feature type="non-terminal residue" evidence="7">
    <location>
        <position position="1"/>
    </location>
</feature>
<dbReference type="AlphaFoldDB" id="L1IH16"/>
<dbReference type="CDD" id="cd00167">
    <property type="entry name" value="SANT"/>
    <property type="match status" value="1"/>
</dbReference>
<evidence type="ECO:0000313" key="8">
    <source>
        <dbReference type="EnsemblProtists" id="EKX35125"/>
    </source>
</evidence>
<keyword evidence="3" id="KW-0804">Transcription</keyword>
<dbReference type="RefSeq" id="XP_005822105.1">
    <property type="nucleotide sequence ID" value="XM_005822048.1"/>
</dbReference>
<proteinExistence type="predicted"/>
<keyword evidence="9" id="KW-1185">Reference proteome</keyword>
<gene>
    <name evidence="7" type="ORF">GUITHDRAFT_44056</name>
</gene>
<dbReference type="InterPro" id="IPR017884">
    <property type="entry name" value="SANT_dom"/>
</dbReference>
<keyword evidence="1" id="KW-0805">Transcription regulation</keyword>
<protein>
    <submittedName>
        <fullName evidence="7 8">Uncharacterized protein</fullName>
    </submittedName>
</protein>
<evidence type="ECO:0000259" key="6">
    <source>
        <dbReference type="PROSITE" id="PS51294"/>
    </source>
</evidence>
<dbReference type="KEGG" id="gtt:GUITHDRAFT_44056"/>
<dbReference type="PROSITE" id="PS51294">
    <property type="entry name" value="HTH_MYB"/>
    <property type="match status" value="1"/>
</dbReference>
<keyword evidence="4" id="KW-0539">Nucleus</keyword>
<evidence type="ECO:0000256" key="3">
    <source>
        <dbReference type="ARBA" id="ARBA00023163"/>
    </source>
</evidence>
<feature type="domain" description="SANT" evidence="5">
    <location>
        <begin position="1"/>
        <end position="18"/>
    </location>
</feature>
<dbReference type="InterPro" id="IPR017930">
    <property type="entry name" value="Myb_dom"/>
</dbReference>
<dbReference type="PROSITE" id="PS51293">
    <property type="entry name" value="SANT"/>
    <property type="match status" value="1"/>
</dbReference>
<dbReference type="EMBL" id="JH993096">
    <property type="protein sequence ID" value="EKX35125.1"/>
    <property type="molecule type" value="Genomic_DNA"/>
</dbReference>
<reference evidence="9" key="2">
    <citation type="submission" date="2012-11" db="EMBL/GenBank/DDBJ databases">
        <authorList>
            <person name="Kuo A."/>
            <person name="Curtis B.A."/>
            <person name="Tanifuji G."/>
            <person name="Burki F."/>
            <person name="Gruber A."/>
            <person name="Irimia M."/>
            <person name="Maruyama S."/>
            <person name="Arias M.C."/>
            <person name="Ball S.G."/>
            <person name="Gile G.H."/>
            <person name="Hirakawa Y."/>
            <person name="Hopkins J.F."/>
            <person name="Rensing S.A."/>
            <person name="Schmutz J."/>
            <person name="Symeonidi A."/>
            <person name="Elias M."/>
            <person name="Eveleigh R.J."/>
            <person name="Herman E.K."/>
            <person name="Klute M.J."/>
            <person name="Nakayama T."/>
            <person name="Obornik M."/>
            <person name="Reyes-Prieto A."/>
            <person name="Armbrust E.V."/>
            <person name="Aves S.J."/>
            <person name="Beiko R.G."/>
            <person name="Coutinho P."/>
            <person name="Dacks J.B."/>
            <person name="Durnford D.G."/>
            <person name="Fast N.M."/>
            <person name="Green B.R."/>
            <person name="Grisdale C."/>
            <person name="Hempe F."/>
            <person name="Henrissat B."/>
            <person name="Hoppner M.P."/>
            <person name="Ishida K.-I."/>
            <person name="Kim E."/>
            <person name="Koreny L."/>
            <person name="Kroth P.G."/>
            <person name="Liu Y."/>
            <person name="Malik S.-B."/>
            <person name="Maier U.G."/>
            <person name="McRose D."/>
            <person name="Mock T."/>
            <person name="Neilson J.A."/>
            <person name="Onodera N.T."/>
            <person name="Poole A.M."/>
            <person name="Pritham E.J."/>
            <person name="Richards T.A."/>
            <person name="Rocap G."/>
            <person name="Roy S.W."/>
            <person name="Sarai C."/>
            <person name="Schaack S."/>
            <person name="Shirato S."/>
            <person name="Slamovits C.H."/>
            <person name="Spencer D.F."/>
            <person name="Suzuki S."/>
            <person name="Worden A.Z."/>
            <person name="Zauner S."/>
            <person name="Barry K."/>
            <person name="Bell C."/>
            <person name="Bharti A.K."/>
            <person name="Crow J.A."/>
            <person name="Grimwood J."/>
            <person name="Kramer R."/>
            <person name="Lindquist E."/>
            <person name="Lucas S."/>
            <person name="Salamov A."/>
            <person name="McFadden G.I."/>
            <person name="Lane C.E."/>
            <person name="Keeling P.J."/>
            <person name="Gray M.W."/>
            <person name="Grigoriev I.V."/>
            <person name="Archibald J.M."/>
        </authorList>
    </citation>
    <scope>NUCLEOTIDE SEQUENCE</scope>
    <source>
        <strain evidence="9">CCMP2712</strain>
    </source>
</reference>
<evidence type="ECO:0000313" key="9">
    <source>
        <dbReference type="Proteomes" id="UP000011087"/>
    </source>
</evidence>
<dbReference type="Gene3D" id="1.10.10.60">
    <property type="entry name" value="Homeodomain-like"/>
    <property type="match status" value="1"/>
</dbReference>
<dbReference type="InterPro" id="IPR001005">
    <property type="entry name" value="SANT/Myb"/>
</dbReference>
<evidence type="ECO:0000256" key="4">
    <source>
        <dbReference type="ARBA" id="ARBA00023242"/>
    </source>
</evidence>